<protein>
    <submittedName>
        <fullName evidence="9">Serine/threonine protein kinase</fullName>
    </submittedName>
</protein>
<keyword evidence="7" id="KW-0812">Transmembrane</keyword>
<dbReference type="AlphaFoldDB" id="A0A5S9IKT6"/>
<dbReference type="InterPro" id="IPR019734">
    <property type="entry name" value="TPR_rpt"/>
</dbReference>
<dbReference type="InterPro" id="IPR050498">
    <property type="entry name" value="Ycf3"/>
</dbReference>
<dbReference type="EMBL" id="AP019860">
    <property type="protein sequence ID" value="BBM83380.1"/>
    <property type="molecule type" value="Genomic_DNA"/>
</dbReference>
<dbReference type="OrthoDB" id="581647at2"/>
<feature type="repeat" description="TPR" evidence="5">
    <location>
        <begin position="677"/>
        <end position="710"/>
    </location>
</feature>
<dbReference type="PROSITE" id="PS50293">
    <property type="entry name" value="TPR_REGION"/>
    <property type="match status" value="6"/>
</dbReference>
<dbReference type="PANTHER" id="PTHR44858:SF1">
    <property type="entry name" value="UDP-N-ACETYLGLUCOSAMINE--PEPTIDE N-ACETYLGLUCOSAMINYLTRANSFERASE SPINDLY-RELATED"/>
    <property type="match status" value="1"/>
</dbReference>
<dbReference type="GO" id="GO:0004674">
    <property type="term" value="F:protein serine/threonine kinase activity"/>
    <property type="evidence" value="ECO:0007669"/>
    <property type="project" value="UniProtKB-KW"/>
</dbReference>
<feature type="repeat" description="TPR" evidence="5">
    <location>
        <begin position="745"/>
        <end position="778"/>
    </location>
</feature>
<dbReference type="InterPro" id="IPR017441">
    <property type="entry name" value="Protein_kinase_ATP_BS"/>
</dbReference>
<keyword evidence="4 6" id="KW-0067">ATP-binding</keyword>
<dbReference type="Gene3D" id="1.25.40.10">
    <property type="entry name" value="Tetratricopeptide repeat domain"/>
    <property type="match status" value="4"/>
</dbReference>
<proteinExistence type="predicted"/>
<dbReference type="Pfam" id="PF13414">
    <property type="entry name" value="TPR_11"/>
    <property type="match status" value="1"/>
</dbReference>
<evidence type="ECO:0000256" key="6">
    <source>
        <dbReference type="PROSITE-ProRule" id="PRU10141"/>
    </source>
</evidence>
<dbReference type="CDD" id="cd14014">
    <property type="entry name" value="STKc_PknB_like"/>
    <property type="match status" value="1"/>
</dbReference>
<evidence type="ECO:0000313" key="10">
    <source>
        <dbReference type="Proteomes" id="UP000326354"/>
    </source>
</evidence>
<dbReference type="PROSITE" id="PS50005">
    <property type="entry name" value="TPR"/>
    <property type="match status" value="9"/>
</dbReference>
<evidence type="ECO:0000256" key="4">
    <source>
        <dbReference type="ARBA" id="ARBA00022840"/>
    </source>
</evidence>
<feature type="domain" description="Protein kinase" evidence="8">
    <location>
        <begin position="60"/>
        <end position="321"/>
    </location>
</feature>
<gene>
    <name evidence="9" type="ORF">UABAM_01732</name>
</gene>
<feature type="repeat" description="TPR" evidence="5">
    <location>
        <begin position="643"/>
        <end position="676"/>
    </location>
</feature>
<feature type="repeat" description="TPR" evidence="5">
    <location>
        <begin position="467"/>
        <end position="500"/>
    </location>
</feature>
<organism evidence="9 10">
    <name type="scientific">Uabimicrobium amorphum</name>
    <dbReference type="NCBI Taxonomy" id="2596890"/>
    <lineage>
        <taxon>Bacteria</taxon>
        <taxon>Pseudomonadati</taxon>
        <taxon>Planctomycetota</taxon>
        <taxon>Candidatus Uabimicrobiia</taxon>
        <taxon>Candidatus Uabimicrobiales</taxon>
        <taxon>Candidatus Uabimicrobiaceae</taxon>
        <taxon>Candidatus Uabimicrobium</taxon>
    </lineage>
</organism>
<evidence type="ECO:0000259" key="8">
    <source>
        <dbReference type="PROSITE" id="PS50011"/>
    </source>
</evidence>
<feature type="repeat" description="TPR" evidence="5">
    <location>
        <begin position="575"/>
        <end position="608"/>
    </location>
</feature>
<evidence type="ECO:0000256" key="1">
    <source>
        <dbReference type="ARBA" id="ARBA00022737"/>
    </source>
</evidence>
<accession>A0A5S9IKT6</accession>
<feature type="transmembrane region" description="Helical" evidence="7">
    <location>
        <begin position="341"/>
        <end position="364"/>
    </location>
</feature>
<keyword evidence="3 5" id="KW-0802">TPR repeat</keyword>
<feature type="repeat" description="TPR" evidence="5">
    <location>
        <begin position="609"/>
        <end position="642"/>
    </location>
</feature>
<dbReference type="InterPro" id="IPR011990">
    <property type="entry name" value="TPR-like_helical_dom_sf"/>
</dbReference>
<keyword evidence="1" id="KW-0677">Repeat</keyword>
<dbReference type="PROSITE" id="PS50011">
    <property type="entry name" value="PROTEIN_KINASE_DOM"/>
    <property type="match status" value="1"/>
</dbReference>
<reference evidence="9 10" key="1">
    <citation type="submission" date="2019-08" db="EMBL/GenBank/DDBJ databases">
        <title>Complete genome sequence of Candidatus Uab amorphum.</title>
        <authorList>
            <person name="Shiratori T."/>
            <person name="Suzuki S."/>
            <person name="Kakizawa Y."/>
            <person name="Ishida K."/>
        </authorList>
    </citation>
    <scope>NUCLEOTIDE SEQUENCE [LARGE SCALE GENOMIC DNA]</scope>
    <source>
        <strain evidence="9 10">SRT547</strain>
    </source>
</reference>
<dbReference type="Proteomes" id="UP000326354">
    <property type="component" value="Chromosome"/>
</dbReference>
<feature type="repeat" description="TPR" evidence="5">
    <location>
        <begin position="501"/>
        <end position="534"/>
    </location>
</feature>
<keyword evidence="10" id="KW-1185">Reference proteome</keyword>
<keyword evidence="9" id="KW-0808">Transferase</keyword>
<dbReference type="Gene3D" id="1.10.510.10">
    <property type="entry name" value="Transferase(Phosphotransferase) domain 1"/>
    <property type="match status" value="1"/>
</dbReference>
<dbReference type="SUPFAM" id="SSF56112">
    <property type="entry name" value="Protein kinase-like (PK-like)"/>
    <property type="match status" value="1"/>
</dbReference>
<sequence length="812" mass="94573">MDSQFLNSDIVTKKIDNSSRTNDNFAMYSIPEKKIPAHFLENAQHQNVQVIREGQLFGRYMIQGELGRGGMGVVYKAMDTQLKRTVALKVILKGNSNDIKRFIRESSAMAQLEHNNIVKLYEFGTTPQPFFTMEYIEGFTLADLIKEKKVKPLFLLDLMIKVCDALAHAHKNNILHRDIKPSNIIITNKGEPKVMDFGVAKISNTTEKSLSKTGDVLGTILYMAPEHIDGKASEKSDIYSLGATIYESLTYRNVFQGDSHYNILFQILHNDPIPPRELNPNISPYFEAVCLKCMAKKEDKRYENFKQLTRELRNLKNHKPIIAKTYNTFDVFHSFVAKHKLFFALVAFFMVVLLAFSFFLLVAWRNTHQARLVAEKTTQRIQQEKARTKDTLNKVMDVLKYSTTEYPSLQKDKKFAQLFSRIFKDVEKYEGEENWNFIKGYIKSIEGDQQKSLEYFSKQIQKTPGSFLAYYNRGLHYQDLKQYKKALADYNKAVAIQPNDYQVLNNRGLVYLQQKHYDKALLDFNKVLSIKPDYTPAYNNRGLIFLQQQNYDKALVNFNKAIAINPNYNNAHSNNNAYNHRGIVYLQQKRYDKALADFDKAIAINPNFSDAYYNRGFIYLQQKKYGKALLNFNKAIAINPNFFDAYYNRGFFYMQQKIYDKALLDFNKTIAIDPYDFESYEQRGNIYQKLKLYDKALRDFNNAIAINSNSSRTYYNRANLYREQEQYDNAIADYNKAIAIDAKNLDAYYNCGSLYLKLEKYELAITYLQKVTSASPNIWQPYHKIHLCYKAMGQNKKAQYYLQQANKLKKSQ</sequence>
<feature type="repeat" description="TPR" evidence="5">
    <location>
        <begin position="711"/>
        <end position="744"/>
    </location>
</feature>
<evidence type="ECO:0000313" key="9">
    <source>
        <dbReference type="EMBL" id="BBM83380.1"/>
    </source>
</evidence>
<feature type="binding site" evidence="6">
    <location>
        <position position="93"/>
    </location>
    <ligand>
        <name>ATP</name>
        <dbReference type="ChEBI" id="CHEBI:30616"/>
    </ligand>
</feature>
<dbReference type="PROSITE" id="PS00107">
    <property type="entry name" value="PROTEIN_KINASE_ATP"/>
    <property type="match status" value="1"/>
</dbReference>
<dbReference type="PROSITE" id="PS00108">
    <property type="entry name" value="PROTEIN_KINASE_ST"/>
    <property type="match status" value="1"/>
</dbReference>
<keyword evidence="2 6" id="KW-0547">Nucleotide-binding</keyword>
<evidence type="ECO:0000256" key="5">
    <source>
        <dbReference type="PROSITE-ProRule" id="PRU00339"/>
    </source>
</evidence>
<dbReference type="Pfam" id="PF00069">
    <property type="entry name" value="Pkinase"/>
    <property type="match status" value="1"/>
</dbReference>
<dbReference type="InterPro" id="IPR011009">
    <property type="entry name" value="Kinase-like_dom_sf"/>
</dbReference>
<evidence type="ECO:0000256" key="2">
    <source>
        <dbReference type="ARBA" id="ARBA00022741"/>
    </source>
</evidence>
<keyword evidence="7" id="KW-1133">Transmembrane helix</keyword>
<dbReference type="SMART" id="SM00220">
    <property type="entry name" value="S_TKc"/>
    <property type="match status" value="1"/>
</dbReference>
<keyword evidence="9" id="KW-0723">Serine/threonine-protein kinase</keyword>
<keyword evidence="9" id="KW-0418">Kinase</keyword>
<dbReference type="SMART" id="SM00028">
    <property type="entry name" value="TPR"/>
    <property type="match status" value="11"/>
</dbReference>
<feature type="repeat" description="TPR" evidence="5">
    <location>
        <begin position="535"/>
        <end position="568"/>
    </location>
</feature>
<dbReference type="PANTHER" id="PTHR44858">
    <property type="entry name" value="TETRATRICOPEPTIDE REPEAT PROTEIN 6"/>
    <property type="match status" value="1"/>
</dbReference>
<evidence type="ECO:0000256" key="7">
    <source>
        <dbReference type="SAM" id="Phobius"/>
    </source>
</evidence>
<dbReference type="RefSeq" id="WP_151967580.1">
    <property type="nucleotide sequence ID" value="NZ_AP019860.1"/>
</dbReference>
<dbReference type="SUPFAM" id="SSF48452">
    <property type="entry name" value="TPR-like"/>
    <property type="match status" value="1"/>
</dbReference>
<dbReference type="KEGG" id="uam:UABAM_01732"/>
<evidence type="ECO:0000256" key="3">
    <source>
        <dbReference type="ARBA" id="ARBA00022803"/>
    </source>
</evidence>
<keyword evidence="7" id="KW-0472">Membrane</keyword>
<dbReference type="Gene3D" id="3.30.200.20">
    <property type="entry name" value="Phosphorylase Kinase, domain 1"/>
    <property type="match status" value="1"/>
</dbReference>
<dbReference type="Pfam" id="PF00515">
    <property type="entry name" value="TPR_1"/>
    <property type="match status" value="7"/>
</dbReference>
<dbReference type="InterPro" id="IPR008271">
    <property type="entry name" value="Ser/Thr_kinase_AS"/>
</dbReference>
<dbReference type="GO" id="GO:0005524">
    <property type="term" value="F:ATP binding"/>
    <property type="evidence" value="ECO:0007669"/>
    <property type="project" value="UniProtKB-UniRule"/>
</dbReference>
<dbReference type="InterPro" id="IPR000719">
    <property type="entry name" value="Prot_kinase_dom"/>
</dbReference>
<name>A0A5S9IKT6_UABAM</name>